<dbReference type="RefSeq" id="XP_056699151.1">
    <property type="nucleotide sequence ID" value="XM_056843173.1"/>
</dbReference>
<evidence type="ECO:0000313" key="2">
    <source>
        <dbReference type="RefSeq" id="XP_056699151.1"/>
    </source>
</evidence>
<reference evidence="1" key="1">
    <citation type="journal article" date="2021" name="Nat. Commun.">
        <title>Genomic analyses provide insights into spinach domestication and the genetic basis of agronomic traits.</title>
        <authorList>
            <person name="Cai X."/>
            <person name="Sun X."/>
            <person name="Xu C."/>
            <person name="Sun H."/>
            <person name="Wang X."/>
            <person name="Ge C."/>
            <person name="Zhang Z."/>
            <person name="Wang Q."/>
            <person name="Fei Z."/>
            <person name="Jiao C."/>
            <person name="Wang Q."/>
        </authorList>
    </citation>
    <scope>NUCLEOTIDE SEQUENCE [LARGE SCALE GENOMIC DNA]</scope>
    <source>
        <strain evidence="1">cv. Varoflay</strain>
    </source>
</reference>
<dbReference type="Proteomes" id="UP000813463">
    <property type="component" value="Chromosome 4"/>
</dbReference>
<organism evidence="1 2">
    <name type="scientific">Spinacia oleracea</name>
    <name type="common">Spinach</name>
    <dbReference type="NCBI Taxonomy" id="3562"/>
    <lineage>
        <taxon>Eukaryota</taxon>
        <taxon>Viridiplantae</taxon>
        <taxon>Streptophyta</taxon>
        <taxon>Embryophyta</taxon>
        <taxon>Tracheophyta</taxon>
        <taxon>Spermatophyta</taxon>
        <taxon>Magnoliopsida</taxon>
        <taxon>eudicotyledons</taxon>
        <taxon>Gunneridae</taxon>
        <taxon>Pentapetalae</taxon>
        <taxon>Caryophyllales</taxon>
        <taxon>Chenopodiaceae</taxon>
        <taxon>Chenopodioideae</taxon>
        <taxon>Anserineae</taxon>
        <taxon>Spinacia</taxon>
    </lineage>
</organism>
<reference evidence="2" key="2">
    <citation type="submission" date="2025-08" db="UniProtKB">
        <authorList>
            <consortium name="RefSeq"/>
        </authorList>
    </citation>
    <scope>IDENTIFICATION</scope>
    <source>
        <tissue evidence="2">Leaf</tissue>
    </source>
</reference>
<keyword evidence="1" id="KW-1185">Reference proteome</keyword>
<dbReference type="GeneID" id="110782964"/>
<proteinExistence type="predicted"/>
<name>A0ABM3RU61_SPIOL</name>
<protein>
    <submittedName>
        <fullName evidence="2">Uncharacterized protein</fullName>
    </submittedName>
</protein>
<evidence type="ECO:0000313" key="1">
    <source>
        <dbReference type="Proteomes" id="UP000813463"/>
    </source>
</evidence>
<accession>A0ABM3RU61</accession>
<sequence>MMMWRDPGQPTDSYYEVRPDITYAPKTKFRIKLMSRFSICWISEVMLQQTRVATPFTIFLLLLLSHGKSNNKSTCVCIWCLPEDQAQLASWFRRVLITKESIRKAIDPNRDCDIVETFESICKVDELSWHCTA</sequence>
<gene>
    <name evidence="2" type="primary">LOC110782964</name>
</gene>